<evidence type="ECO:0000256" key="8">
    <source>
        <dbReference type="SAM" id="Phobius"/>
    </source>
</evidence>
<reference evidence="10 11" key="1">
    <citation type="submission" date="2015-08" db="EMBL/GenBank/DDBJ databases">
        <title>Ancestral chromatin configuration constrains chromatin evolution on differentiating sex chromosomes in Drosophila.</title>
        <authorList>
            <person name="Zhou Q."/>
            <person name="Bachtrog D."/>
        </authorList>
    </citation>
    <scope>NUCLEOTIDE SEQUENCE [LARGE SCALE GENOMIC DNA]</scope>
    <source>
        <tissue evidence="10">Whole larvae</tissue>
    </source>
</reference>
<dbReference type="PANTHER" id="PTHR42643:SF41">
    <property type="entry name" value="IONOTROPIC RECEPTOR 20A-RELATED"/>
    <property type="match status" value="1"/>
</dbReference>
<evidence type="ECO:0000313" key="10">
    <source>
        <dbReference type="EMBL" id="ALC42727.1"/>
    </source>
</evidence>
<evidence type="ECO:0000256" key="4">
    <source>
        <dbReference type="ARBA" id="ARBA00022989"/>
    </source>
</evidence>
<keyword evidence="3 8" id="KW-0812">Transmembrane</keyword>
<keyword evidence="7" id="KW-0325">Glycoprotein</keyword>
<keyword evidence="5 8" id="KW-0472">Membrane</keyword>
<sequence length="588" mass="67176">MQRATLLLLLASSYSLAAATPAAFNMSFVQSIVERVAHEQSWKHTPVFTNGLVQLEQVQHLLQWLQQNLSVASYIFTGTTPLISDQRGLRLRINTDALSLLFCQGPEELIWQHMDHQLRKLHNTRLIVVLTGQRLALQQIFERLWQLQFLQVLVLHEQRLYGYTPYPKVSYFELQQQQQQKPLFAGRTHNFNGYVVSTPAENDVPRVFIVPDAQRPGEQLVRGFGYHIMAEFLQRHNAQLNISNAGLVQNNSSVNMSRINQLIGAQKLEITLHPYIGIEPEYGVRSYALTIAKNCLIVPVRNEIPRYMYLLSPLHWRAWLLLLGSVCYMSVALYWLSPAASGSAGYCLLESLSLHLLLSTPVRIYKPSLRYALVALQLFVLGFVVTNCYNNQLSSALTATLVGEQVDSFEQLIAQQQRILVKQHEVSMVLEQVPPHMQEQVARLVVPSGPDEQMQALLSFNTSYSYPFTVERWEFFRLQQQYAQKPIYRYSSVCLGSPVIGFAMRKDSHFEVPFNHFIMNVQTTGLFSYWLASDFNDALNAGFVRLIDNVDNFKAFSLDTLRLAWIVLVGGWVFAAVAFICEHCVAWR</sequence>
<evidence type="ECO:0000256" key="1">
    <source>
        <dbReference type="ARBA" id="ARBA00004651"/>
    </source>
</evidence>
<name>A0A0M4EEY5_DROBS</name>
<keyword evidence="2" id="KW-1003">Cell membrane</keyword>
<keyword evidence="4 8" id="KW-1133">Transmembrane helix</keyword>
<gene>
    <name evidence="10" type="ORF">Dbus_chr2Rg2306</name>
</gene>
<comment type="subcellular location">
    <subcellularLocation>
        <location evidence="1">Cell membrane</location>
        <topology evidence="1">Multi-pass membrane protein</topology>
    </subcellularLocation>
</comment>
<dbReference type="STRING" id="30019.A0A0M4EEY5"/>
<feature type="transmembrane region" description="Helical" evidence="8">
    <location>
        <begin position="563"/>
        <end position="581"/>
    </location>
</feature>
<evidence type="ECO:0000313" key="11">
    <source>
        <dbReference type="Proteomes" id="UP000494163"/>
    </source>
</evidence>
<evidence type="ECO:0000256" key="2">
    <source>
        <dbReference type="ARBA" id="ARBA00022475"/>
    </source>
</evidence>
<organism evidence="10 11">
    <name type="scientific">Drosophila busckii</name>
    <name type="common">Fruit fly</name>
    <dbReference type="NCBI Taxonomy" id="30019"/>
    <lineage>
        <taxon>Eukaryota</taxon>
        <taxon>Metazoa</taxon>
        <taxon>Ecdysozoa</taxon>
        <taxon>Arthropoda</taxon>
        <taxon>Hexapoda</taxon>
        <taxon>Insecta</taxon>
        <taxon>Pterygota</taxon>
        <taxon>Neoptera</taxon>
        <taxon>Endopterygota</taxon>
        <taxon>Diptera</taxon>
        <taxon>Brachycera</taxon>
        <taxon>Muscomorpha</taxon>
        <taxon>Ephydroidea</taxon>
        <taxon>Drosophilidae</taxon>
        <taxon>Drosophila</taxon>
    </lineage>
</organism>
<keyword evidence="6" id="KW-0675">Receptor</keyword>
<dbReference type="EMBL" id="CP012524">
    <property type="protein sequence ID" value="ALC42727.1"/>
    <property type="molecule type" value="Genomic_DNA"/>
</dbReference>
<dbReference type="OMA" id="QHWVVSD"/>
<keyword evidence="11" id="KW-1185">Reference proteome</keyword>
<dbReference type="InterPro" id="IPR052192">
    <property type="entry name" value="Insect_Ionotropic_Sensory_Rcpt"/>
</dbReference>
<keyword evidence="9" id="KW-0732">Signal</keyword>
<dbReference type="GO" id="GO:0005886">
    <property type="term" value="C:plasma membrane"/>
    <property type="evidence" value="ECO:0007669"/>
    <property type="project" value="UniProtKB-SubCell"/>
</dbReference>
<dbReference type="AlphaFoldDB" id="A0A0M4EEY5"/>
<feature type="signal peptide" evidence="9">
    <location>
        <begin position="1"/>
        <end position="19"/>
    </location>
</feature>
<evidence type="ECO:0000256" key="6">
    <source>
        <dbReference type="ARBA" id="ARBA00023170"/>
    </source>
</evidence>
<evidence type="ECO:0000256" key="3">
    <source>
        <dbReference type="ARBA" id="ARBA00022692"/>
    </source>
</evidence>
<dbReference type="PANTHER" id="PTHR42643">
    <property type="entry name" value="IONOTROPIC RECEPTOR 20A-RELATED"/>
    <property type="match status" value="1"/>
</dbReference>
<evidence type="ECO:0000256" key="9">
    <source>
        <dbReference type="SAM" id="SignalP"/>
    </source>
</evidence>
<proteinExistence type="predicted"/>
<dbReference type="Proteomes" id="UP000494163">
    <property type="component" value="Chromosome 2R"/>
</dbReference>
<evidence type="ECO:0000256" key="5">
    <source>
        <dbReference type="ARBA" id="ARBA00023136"/>
    </source>
</evidence>
<accession>A0A0M4EEY5</accession>
<feature type="chain" id="PRO_5005793463" evidence="9">
    <location>
        <begin position="20"/>
        <end position="588"/>
    </location>
</feature>
<dbReference type="OrthoDB" id="8010639at2759"/>
<protein>
    <submittedName>
        <fullName evidence="10">Ir51b</fullName>
    </submittedName>
</protein>
<evidence type="ECO:0000256" key="7">
    <source>
        <dbReference type="ARBA" id="ARBA00023180"/>
    </source>
</evidence>